<feature type="domain" description="Signal transduction histidine kinase subgroup 3 dimerisation and phosphoacceptor" evidence="11">
    <location>
        <begin position="170"/>
        <end position="233"/>
    </location>
</feature>
<dbReference type="CDD" id="cd16917">
    <property type="entry name" value="HATPase_UhpB-NarQ-NarX-like"/>
    <property type="match status" value="1"/>
</dbReference>
<dbReference type="GO" id="GO:0005524">
    <property type="term" value="F:ATP binding"/>
    <property type="evidence" value="ECO:0007669"/>
    <property type="project" value="UniProtKB-KW"/>
</dbReference>
<proteinExistence type="predicted"/>
<evidence type="ECO:0000313" key="12">
    <source>
        <dbReference type="EMBL" id="GIJ46084.1"/>
    </source>
</evidence>
<dbReference type="PANTHER" id="PTHR24421">
    <property type="entry name" value="NITRATE/NITRITE SENSOR PROTEIN NARX-RELATED"/>
    <property type="match status" value="1"/>
</dbReference>
<name>A0A8J3YIT2_9ACTN</name>
<dbReference type="PANTHER" id="PTHR24421:SF10">
    <property type="entry name" value="NITRATE_NITRITE SENSOR PROTEIN NARQ"/>
    <property type="match status" value="1"/>
</dbReference>
<feature type="domain" description="Histidine kinase/HSP90-like ATPase" evidence="10">
    <location>
        <begin position="283"/>
        <end position="370"/>
    </location>
</feature>
<dbReference type="Pfam" id="PF02518">
    <property type="entry name" value="HATPase_c"/>
    <property type="match status" value="1"/>
</dbReference>
<dbReference type="Gene3D" id="1.20.5.1930">
    <property type="match status" value="1"/>
</dbReference>
<evidence type="ECO:0000256" key="7">
    <source>
        <dbReference type="ARBA" id="ARBA00022840"/>
    </source>
</evidence>
<comment type="caution">
    <text evidence="12">The sequence shown here is derived from an EMBL/GenBank/DDBJ whole genome shotgun (WGS) entry which is preliminary data.</text>
</comment>
<keyword evidence="8" id="KW-0902">Two-component regulatory system</keyword>
<keyword evidence="7" id="KW-0067">ATP-binding</keyword>
<dbReference type="Gene3D" id="3.30.565.10">
    <property type="entry name" value="Histidine kinase-like ATPase, C-terminal domain"/>
    <property type="match status" value="1"/>
</dbReference>
<dbReference type="Pfam" id="PF07730">
    <property type="entry name" value="HisKA_3"/>
    <property type="match status" value="1"/>
</dbReference>
<evidence type="ECO:0000256" key="4">
    <source>
        <dbReference type="ARBA" id="ARBA00022679"/>
    </source>
</evidence>
<keyword evidence="6" id="KW-0418">Kinase</keyword>
<keyword evidence="5" id="KW-0547">Nucleotide-binding</keyword>
<dbReference type="GO" id="GO:0046983">
    <property type="term" value="F:protein dimerization activity"/>
    <property type="evidence" value="ECO:0007669"/>
    <property type="project" value="InterPro"/>
</dbReference>
<dbReference type="AlphaFoldDB" id="A0A8J3YIT2"/>
<dbReference type="Proteomes" id="UP000619260">
    <property type="component" value="Unassembled WGS sequence"/>
</dbReference>
<evidence type="ECO:0000256" key="8">
    <source>
        <dbReference type="ARBA" id="ARBA00023012"/>
    </source>
</evidence>
<sequence length="373" mass="38872">MSALLLVALPPLSALVAVLDSRAGTPVWLLFCVVLAQSAALAWSRRFPLTVLVVVAALEVVLVARDLELLVGFLAAACALGAWGGRWQQRVGLAFGFGLLGVGLVLSVGGGNRPGVSVAGLGALAALFAGFWSVGRLSAGHLRRLVELNRYSRRLEAERALAERRAADRERVLLARELHDILNHAVTAMVLDADAAVETGDDTESRAALRRVAATGRQSLGELRRLLAVLRATGDGADHDPLAVLPGLSDVDSLLRHLPEGGPRVRLERLGTPRPLDASVGQAAYRVVQESLTNVIRHAGSVDTRVCLEFAPGALTVRVANAPGRTGVPGSGGGLGLVGMRERVELVGGTLAAGPGADGGFEVRATFPVRDAG</sequence>
<dbReference type="EC" id="2.7.13.3" evidence="2"/>
<keyword evidence="9" id="KW-0812">Transmembrane</keyword>
<dbReference type="GO" id="GO:0000155">
    <property type="term" value="F:phosphorelay sensor kinase activity"/>
    <property type="evidence" value="ECO:0007669"/>
    <property type="project" value="InterPro"/>
</dbReference>
<accession>A0A8J3YIT2</accession>
<evidence type="ECO:0000256" key="5">
    <source>
        <dbReference type="ARBA" id="ARBA00022741"/>
    </source>
</evidence>
<dbReference type="InterPro" id="IPR003594">
    <property type="entry name" value="HATPase_dom"/>
</dbReference>
<keyword evidence="9" id="KW-1133">Transmembrane helix</keyword>
<protein>
    <recommendedName>
        <fullName evidence="2">histidine kinase</fullName>
        <ecNumber evidence="2">2.7.13.3</ecNumber>
    </recommendedName>
</protein>
<evidence type="ECO:0000256" key="3">
    <source>
        <dbReference type="ARBA" id="ARBA00022553"/>
    </source>
</evidence>
<evidence type="ECO:0000256" key="9">
    <source>
        <dbReference type="SAM" id="Phobius"/>
    </source>
</evidence>
<dbReference type="InterPro" id="IPR036890">
    <property type="entry name" value="HATPase_C_sf"/>
</dbReference>
<evidence type="ECO:0000259" key="10">
    <source>
        <dbReference type="Pfam" id="PF02518"/>
    </source>
</evidence>
<dbReference type="SUPFAM" id="SSF55874">
    <property type="entry name" value="ATPase domain of HSP90 chaperone/DNA topoisomerase II/histidine kinase"/>
    <property type="match status" value="1"/>
</dbReference>
<feature type="transmembrane region" description="Helical" evidence="9">
    <location>
        <begin position="69"/>
        <end position="85"/>
    </location>
</feature>
<reference evidence="12" key="1">
    <citation type="submission" date="2021-01" db="EMBL/GenBank/DDBJ databases">
        <title>Whole genome shotgun sequence of Virgisporangium aliadipatigenens NBRC 105644.</title>
        <authorList>
            <person name="Komaki H."/>
            <person name="Tamura T."/>
        </authorList>
    </citation>
    <scope>NUCLEOTIDE SEQUENCE</scope>
    <source>
        <strain evidence="12">NBRC 105644</strain>
    </source>
</reference>
<evidence type="ECO:0000313" key="13">
    <source>
        <dbReference type="Proteomes" id="UP000619260"/>
    </source>
</evidence>
<feature type="transmembrane region" description="Helical" evidence="9">
    <location>
        <begin position="116"/>
        <end position="134"/>
    </location>
</feature>
<comment type="catalytic activity">
    <reaction evidence="1">
        <text>ATP + protein L-histidine = ADP + protein N-phospho-L-histidine.</text>
        <dbReference type="EC" id="2.7.13.3"/>
    </reaction>
</comment>
<dbReference type="InterPro" id="IPR050482">
    <property type="entry name" value="Sensor_HK_TwoCompSys"/>
</dbReference>
<keyword evidence="4" id="KW-0808">Transferase</keyword>
<feature type="transmembrane region" description="Helical" evidence="9">
    <location>
        <begin position="47"/>
        <end position="63"/>
    </location>
</feature>
<evidence type="ECO:0000256" key="2">
    <source>
        <dbReference type="ARBA" id="ARBA00012438"/>
    </source>
</evidence>
<feature type="transmembrane region" description="Helical" evidence="9">
    <location>
        <begin position="92"/>
        <end position="110"/>
    </location>
</feature>
<dbReference type="InterPro" id="IPR011712">
    <property type="entry name" value="Sig_transdc_His_kin_sub3_dim/P"/>
</dbReference>
<dbReference type="GO" id="GO:0016020">
    <property type="term" value="C:membrane"/>
    <property type="evidence" value="ECO:0007669"/>
    <property type="project" value="InterPro"/>
</dbReference>
<gene>
    <name evidence="12" type="ORF">Val02_29700</name>
</gene>
<keyword evidence="13" id="KW-1185">Reference proteome</keyword>
<evidence type="ECO:0000256" key="6">
    <source>
        <dbReference type="ARBA" id="ARBA00022777"/>
    </source>
</evidence>
<keyword evidence="9" id="KW-0472">Membrane</keyword>
<evidence type="ECO:0000259" key="11">
    <source>
        <dbReference type="Pfam" id="PF07730"/>
    </source>
</evidence>
<evidence type="ECO:0000256" key="1">
    <source>
        <dbReference type="ARBA" id="ARBA00000085"/>
    </source>
</evidence>
<dbReference type="EMBL" id="BOPF01000009">
    <property type="protein sequence ID" value="GIJ46084.1"/>
    <property type="molecule type" value="Genomic_DNA"/>
</dbReference>
<keyword evidence="3" id="KW-0597">Phosphoprotein</keyword>
<organism evidence="12 13">
    <name type="scientific">Virgisporangium aliadipatigenens</name>
    <dbReference type="NCBI Taxonomy" id="741659"/>
    <lineage>
        <taxon>Bacteria</taxon>
        <taxon>Bacillati</taxon>
        <taxon>Actinomycetota</taxon>
        <taxon>Actinomycetes</taxon>
        <taxon>Micromonosporales</taxon>
        <taxon>Micromonosporaceae</taxon>
        <taxon>Virgisporangium</taxon>
    </lineage>
</organism>
<dbReference type="RefSeq" id="WP_203899619.1">
    <property type="nucleotide sequence ID" value="NZ_BOPF01000009.1"/>
</dbReference>